<feature type="domain" description="TauD/TfdA-like" evidence="2">
    <location>
        <begin position="95"/>
        <end position="390"/>
    </location>
</feature>
<dbReference type="InterPro" id="IPR042098">
    <property type="entry name" value="TauD-like_sf"/>
</dbReference>
<dbReference type="PANTHER" id="PTHR10696">
    <property type="entry name" value="GAMMA-BUTYROBETAINE HYDROXYLASE-RELATED"/>
    <property type="match status" value="1"/>
</dbReference>
<sequence>MAYKLISRYYKKLSQQSRMQWRTWMYKRYCFNSQSYRDYSSAFLQNESPLPELSVPVQLAGRKYLPGSWHHQFPQQLNNPQPDFPHVVTPSNTTDAANLSLTDWATVVRQYLDDNLTKYGAVLVRSLPIQNETHFSQLVSQLKYNPQSYKGGIGNRHSKVTNVMTASDEPKECSIELHNEMAYSPNWSDLIIFYCKIPPALGHGGHTCIAKVSDYVDRLGQDITQPFLKRGLRYQNYLFSQGSVPYKYITWQQSFQTKEKAEVEEFCTNAGYTYKWDDNENLTYYIDLPAVVNHSKTSKLSWFNQIYQHSPTYTREHPSFEVADLPLDKHPLQCYFGDGGEISEDILFYMRSVNWQVAVGFEWQAGDVLFLDNVLVQHSRLSFEGPRKVYASYLPVEYLARDTLRK</sequence>
<dbReference type="GeneID" id="6751578"/>
<dbReference type="eggNOG" id="ENOG502QRUR">
    <property type="taxonomic scope" value="Eukaryota"/>
</dbReference>
<dbReference type="AlphaFoldDB" id="B3RRL0"/>
<dbReference type="GO" id="GO:0016491">
    <property type="term" value="F:oxidoreductase activity"/>
    <property type="evidence" value="ECO:0007669"/>
    <property type="project" value="UniProtKB-KW"/>
</dbReference>
<evidence type="ECO:0000259" key="2">
    <source>
        <dbReference type="Pfam" id="PF02668"/>
    </source>
</evidence>
<evidence type="ECO:0000313" key="4">
    <source>
        <dbReference type="Proteomes" id="UP000009022"/>
    </source>
</evidence>
<dbReference type="CTD" id="6751578"/>
<dbReference type="Gene3D" id="3.60.130.10">
    <property type="entry name" value="Clavaminate synthase-like"/>
    <property type="match status" value="1"/>
</dbReference>
<dbReference type="FunFam" id="3.60.130.10:FF:000010">
    <property type="entry name" value="TauD/TfdA family dioxygenase"/>
    <property type="match status" value="1"/>
</dbReference>
<dbReference type="PhylomeDB" id="B3RRL0"/>
<dbReference type="KEGG" id="tad:TRIADDRAFT_54280"/>
<keyword evidence="4" id="KW-1185">Reference proteome</keyword>
<reference evidence="3 4" key="1">
    <citation type="journal article" date="2008" name="Nature">
        <title>The Trichoplax genome and the nature of placozoans.</title>
        <authorList>
            <person name="Srivastava M."/>
            <person name="Begovic E."/>
            <person name="Chapman J."/>
            <person name="Putnam N.H."/>
            <person name="Hellsten U."/>
            <person name="Kawashima T."/>
            <person name="Kuo A."/>
            <person name="Mitros T."/>
            <person name="Salamov A."/>
            <person name="Carpenter M.L."/>
            <person name="Signorovitch A.Y."/>
            <person name="Moreno M.A."/>
            <person name="Kamm K."/>
            <person name="Grimwood J."/>
            <person name="Schmutz J."/>
            <person name="Shapiro H."/>
            <person name="Grigoriev I.V."/>
            <person name="Buss L.W."/>
            <person name="Schierwater B."/>
            <person name="Dellaporta S.L."/>
            <person name="Rokhsar D.S."/>
        </authorList>
    </citation>
    <scope>NUCLEOTIDE SEQUENCE [LARGE SCALE GENOMIC DNA]</scope>
    <source>
        <strain evidence="3 4">Grell-BS-1999</strain>
    </source>
</reference>
<dbReference type="InterPro" id="IPR050411">
    <property type="entry name" value="AlphaKG_dependent_hydroxylases"/>
</dbReference>
<dbReference type="STRING" id="10228.B3RRL0"/>
<organism evidence="3 4">
    <name type="scientific">Trichoplax adhaerens</name>
    <name type="common">Trichoplax reptans</name>
    <dbReference type="NCBI Taxonomy" id="10228"/>
    <lineage>
        <taxon>Eukaryota</taxon>
        <taxon>Metazoa</taxon>
        <taxon>Placozoa</taxon>
        <taxon>Uniplacotomia</taxon>
        <taxon>Trichoplacea</taxon>
        <taxon>Trichoplacidae</taxon>
        <taxon>Trichoplax</taxon>
    </lineage>
</organism>
<dbReference type="InParanoid" id="B3RRL0"/>
<accession>B3RRL0</accession>
<dbReference type="HOGENOM" id="CLU_044153_0_0_1"/>
<evidence type="ECO:0000313" key="3">
    <source>
        <dbReference type="EMBL" id="EDV26367.1"/>
    </source>
</evidence>
<dbReference type="Proteomes" id="UP000009022">
    <property type="component" value="Unassembled WGS sequence"/>
</dbReference>
<dbReference type="EMBL" id="DS985243">
    <property type="protein sequence ID" value="EDV26367.1"/>
    <property type="molecule type" value="Genomic_DNA"/>
</dbReference>
<dbReference type="PANTHER" id="PTHR10696:SF21">
    <property type="entry name" value="TAUD_TFDA-LIKE DOMAIN-CONTAINING PROTEIN"/>
    <property type="match status" value="1"/>
</dbReference>
<proteinExistence type="predicted"/>
<keyword evidence="1" id="KW-0560">Oxidoreductase</keyword>
<dbReference type="OrthoDB" id="408743at2759"/>
<name>B3RRL0_TRIAD</name>
<dbReference type="SUPFAM" id="SSF51197">
    <property type="entry name" value="Clavaminate synthase-like"/>
    <property type="match status" value="1"/>
</dbReference>
<evidence type="ECO:0000256" key="1">
    <source>
        <dbReference type="ARBA" id="ARBA00023002"/>
    </source>
</evidence>
<dbReference type="OMA" id="MRGRGWQ"/>
<dbReference type="RefSeq" id="XP_002110363.1">
    <property type="nucleotide sequence ID" value="XM_002110327.1"/>
</dbReference>
<gene>
    <name evidence="3" type="ORF">TRIADDRAFT_54280</name>
</gene>
<dbReference type="Pfam" id="PF02668">
    <property type="entry name" value="TauD"/>
    <property type="match status" value="1"/>
</dbReference>
<protein>
    <recommendedName>
        <fullName evidence="2">TauD/TfdA-like domain-containing protein</fullName>
    </recommendedName>
</protein>
<dbReference type="InterPro" id="IPR003819">
    <property type="entry name" value="TauD/TfdA-like"/>
</dbReference>